<dbReference type="InterPro" id="IPR000223">
    <property type="entry name" value="Pept_S26A_signal_pept_1"/>
</dbReference>
<feature type="domain" description="Peptidase S26" evidence="8">
    <location>
        <begin position="534"/>
        <end position="575"/>
    </location>
</feature>
<dbReference type="PANTHER" id="PTHR43390:SF1">
    <property type="entry name" value="CHLOROPLAST PROCESSING PEPTIDASE"/>
    <property type="match status" value="1"/>
</dbReference>
<dbReference type="RefSeq" id="WP_053331714.1">
    <property type="nucleotide sequence ID" value="NZ_CCEJ010000003.1"/>
</dbReference>
<dbReference type="SUPFAM" id="SSF51306">
    <property type="entry name" value="LexA/Signal peptidase"/>
    <property type="match status" value="2"/>
</dbReference>
<reference evidence="9" key="1">
    <citation type="submission" date="2013-12" db="EMBL/GenBank/DDBJ databases">
        <authorList>
            <person name="Linke B."/>
        </authorList>
    </citation>
    <scope>NUCLEOTIDE SEQUENCE [LARGE SCALE GENOMIC DNA]</scope>
    <source>
        <strain evidence="9">CRIB-18</strain>
    </source>
</reference>
<dbReference type="Gene3D" id="2.10.109.10">
    <property type="entry name" value="Umud Fragment, subunit A"/>
    <property type="match status" value="2"/>
</dbReference>
<dbReference type="Proteomes" id="UP000031552">
    <property type="component" value="Unassembled WGS sequence"/>
</dbReference>
<proteinExistence type="inferred from homology"/>
<dbReference type="GO" id="GO:0004252">
    <property type="term" value="F:serine-type endopeptidase activity"/>
    <property type="evidence" value="ECO:0007669"/>
    <property type="project" value="InterPro"/>
</dbReference>
<feature type="transmembrane region" description="Helical" evidence="7">
    <location>
        <begin position="82"/>
        <end position="101"/>
    </location>
</feature>
<evidence type="ECO:0000256" key="4">
    <source>
        <dbReference type="ARBA" id="ARBA00019232"/>
    </source>
</evidence>
<dbReference type="CDD" id="cd06530">
    <property type="entry name" value="S26_SPase_I"/>
    <property type="match status" value="1"/>
</dbReference>
<evidence type="ECO:0000256" key="3">
    <source>
        <dbReference type="ARBA" id="ARBA00013208"/>
    </source>
</evidence>
<reference evidence="9" key="2">
    <citation type="submission" date="2014-09" db="EMBL/GenBank/DDBJ databases">
        <title>Criblamydia sequanensis harbors a mega-plasmid encoding arsenite resistance.</title>
        <authorList>
            <person name="Bertelli C."/>
            <person name="Goesmann A."/>
            <person name="Greub G."/>
        </authorList>
    </citation>
    <scope>NUCLEOTIDE SEQUENCE [LARGE SCALE GENOMIC DNA]</scope>
    <source>
        <strain evidence="9">CRIB-18</strain>
    </source>
</reference>
<evidence type="ECO:0000256" key="2">
    <source>
        <dbReference type="ARBA" id="ARBA00009370"/>
    </source>
</evidence>
<feature type="transmembrane region" description="Helical" evidence="7">
    <location>
        <begin position="589"/>
        <end position="613"/>
    </location>
</feature>
<keyword evidence="7" id="KW-0645">Protease</keyword>
<comment type="caution">
    <text evidence="7">Lacks conserved residue(s) required for the propagation of feature annotation.</text>
</comment>
<dbReference type="PROSITE" id="PS00760">
    <property type="entry name" value="SPASE_I_2"/>
    <property type="match status" value="1"/>
</dbReference>
<feature type="domain" description="Peptidase S26" evidence="8">
    <location>
        <begin position="80"/>
        <end position="205"/>
    </location>
</feature>
<evidence type="ECO:0000256" key="7">
    <source>
        <dbReference type="RuleBase" id="RU362042"/>
    </source>
</evidence>
<name>A0A090D0L9_9BACT</name>
<dbReference type="OrthoDB" id="9802919at2"/>
<feature type="active site" evidence="6">
    <location>
        <position position="180"/>
    </location>
</feature>
<keyword evidence="5 7" id="KW-0378">Hydrolase</keyword>
<dbReference type="eggNOG" id="COG0681">
    <property type="taxonomic scope" value="Bacteria"/>
</dbReference>
<accession>A0A090D0L9</accession>
<keyword evidence="7" id="KW-0472">Membrane</keyword>
<dbReference type="AlphaFoldDB" id="A0A090D0L9"/>
<dbReference type="InterPro" id="IPR019757">
    <property type="entry name" value="Pept_S26A_signal_pept_1_Lys-AS"/>
</dbReference>
<comment type="caution">
    <text evidence="9">The sequence shown here is derived from an EMBL/GenBank/DDBJ whole genome shotgun (WGS) entry which is preliminary data.</text>
</comment>
<comment type="similarity">
    <text evidence="2 7">Belongs to the peptidase S26 family.</text>
</comment>
<evidence type="ECO:0000256" key="5">
    <source>
        <dbReference type="ARBA" id="ARBA00022801"/>
    </source>
</evidence>
<keyword evidence="7" id="KW-1133">Transmembrane helix</keyword>
<dbReference type="STRING" id="1437425.CSEC_0561"/>
<dbReference type="InterPro" id="IPR019533">
    <property type="entry name" value="Peptidase_S26"/>
</dbReference>
<dbReference type="InterPro" id="IPR036286">
    <property type="entry name" value="LexA/Signal_pep-like_sf"/>
</dbReference>
<dbReference type="EC" id="3.4.21.89" evidence="3 7"/>
<evidence type="ECO:0000256" key="1">
    <source>
        <dbReference type="ARBA" id="ARBA00000677"/>
    </source>
</evidence>
<comment type="subcellular location">
    <subcellularLocation>
        <location evidence="7">Membrane</location>
        <topology evidence="7">Single-pass type II membrane protein</topology>
    </subcellularLocation>
</comment>
<keyword evidence="10" id="KW-1185">Reference proteome</keyword>
<dbReference type="GO" id="GO:0006465">
    <property type="term" value="P:signal peptide processing"/>
    <property type="evidence" value="ECO:0007669"/>
    <property type="project" value="InterPro"/>
</dbReference>
<evidence type="ECO:0000313" key="10">
    <source>
        <dbReference type="Proteomes" id="UP000031552"/>
    </source>
</evidence>
<dbReference type="Pfam" id="PF10502">
    <property type="entry name" value="Peptidase_S26"/>
    <property type="match status" value="2"/>
</dbReference>
<keyword evidence="7" id="KW-0812">Transmembrane</keyword>
<dbReference type="PRINTS" id="PR00727">
    <property type="entry name" value="LEADERPTASE"/>
</dbReference>
<organism evidence="9 10">
    <name type="scientific">Candidatus Criblamydia sequanensis CRIB-18</name>
    <dbReference type="NCBI Taxonomy" id="1437425"/>
    <lineage>
        <taxon>Bacteria</taxon>
        <taxon>Pseudomonadati</taxon>
        <taxon>Chlamydiota</taxon>
        <taxon>Chlamydiia</taxon>
        <taxon>Parachlamydiales</taxon>
        <taxon>Candidatus Criblamydiaceae</taxon>
        <taxon>Candidatus Criblamydia</taxon>
    </lineage>
</organism>
<dbReference type="GO" id="GO:0009003">
    <property type="term" value="F:signal peptidase activity"/>
    <property type="evidence" value="ECO:0007669"/>
    <property type="project" value="UniProtKB-EC"/>
</dbReference>
<evidence type="ECO:0000313" key="9">
    <source>
        <dbReference type="EMBL" id="CDR33395.1"/>
    </source>
</evidence>
<gene>
    <name evidence="9" type="primary">lepB</name>
    <name evidence="9" type="ORF">CSEC_0561</name>
</gene>
<dbReference type="PANTHER" id="PTHR43390">
    <property type="entry name" value="SIGNAL PEPTIDASE I"/>
    <property type="match status" value="1"/>
</dbReference>
<protein>
    <recommendedName>
        <fullName evidence="4 7">Signal peptidase I</fullName>
        <ecNumber evidence="3 7">3.4.21.89</ecNumber>
    </recommendedName>
</protein>
<evidence type="ECO:0000259" key="8">
    <source>
        <dbReference type="Pfam" id="PF10502"/>
    </source>
</evidence>
<comment type="catalytic activity">
    <reaction evidence="1 7">
        <text>Cleavage of hydrophobic, N-terminal signal or leader sequences from secreted and periplasmic proteins.</text>
        <dbReference type="EC" id="3.4.21.89"/>
    </reaction>
</comment>
<dbReference type="EMBL" id="CCEJ010000003">
    <property type="protein sequence ID" value="CDR33395.1"/>
    <property type="molecule type" value="Genomic_DNA"/>
</dbReference>
<dbReference type="GO" id="GO:0016020">
    <property type="term" value="C:membrane"/>
    <property type="evidence" value="ECO:0007669"/>
    <property type="project" value="UniProtKB-SubCell"/>
</dbReference>
<sequence>MFSKTYSLGKSHRILRNNYSLYKQKGKKLSKPLLEEFENLLQELDKACLEKNRQKASDLAKHVEKFSSEHLKKSIFDFTKELVFALLFALALATLIRQSWFEIYEIPTGSMRPTFKEKDDVTASKTAFGINIPLKTEHFYFNPDLIQRTGIVIFSGDGVDLPDTDTKYFGIFPYKKRYTKRLVGKPGDSIYFYGGKLYGVDKEGNKITELLDSPWMQKLDHIPFIQFEGKIASNKTSEIYFLHMNIPMARLTSNMGKGIKGEVFDGQKWVQDTPKREKHDRIESYFDIFGLGNYAMARLVSKDELPKNEETSKLQDAPLYLELNHHPSLTFPRLNLQGRDAEYGVLLNPEKSFIPLNQEHLKRILENMYTARFVIKDGFAKRYSEEDSSFRETSPRFPNMPDGTYEFYYGIAYKIGMGAIASKLGKESPLYDESPQNIQKLFNLGINFNREFDPKRAGPRLFPHRYAYFRDGDLYLMGAPIVKKDDKILKDFIAKEESKSKSSSSARPYIPFVDAGAPIKEDGQLDVEFIRRFGVTVPDNKYLLLGDNHAMSSDSRFFGFVHENNLQGVPSVLIWPTGERWGFPPQKPYYFFSLPRLIIWGIAALIGLLFYLWHRSRLNKPYFIKINFK</sequence>
<evidence type="ECO:0000256" key="6">
    <source>
        <dbReference type="PIRSR" id="PIRSR600223-1"/>
    </source>
</evidence>
<feature type="active site" evidence="6">
    <location>
        <position position="110"/>
    </location>
</feature>
<dbReference type="NCBIfam" id="TIGR02227">
    <property type="entry name" value="sigpep_I_bact"/>
    <property type="match status" value="2"/>
</dbReference>